<dbReference type="Proteomes" id="UP001283341">
    <property type="component" value="Unassembled WGS sequence"/>
</dbReference>
<proteinExistence type="predicted"/>
<accession>A0AAE0IB59</accession>
<dbReference type="EMBL" id="JAUEDM010000003">
    <property type="protein sequence ID" value="KAK3321788.1"/>
    <property type="molecule type" value="Genomic_DNA"/>
</dbReference>
<protein>
    <submittedName>
        <fullName evidence="1">Uncharacterized protein</fullName>
    </submittedName>
</protein>
<name>A0AAE0IB59_9PEZI</name>
<keyword evidence="2" id="KW-1185">Reference proteome</keyword>
<evidence type="ECO:0000313" key="1">
    <source>
        <dbReference type="EMBL" id="KAK3321788.1"/>
    </source>
</evidence>
<reference evidence="1" key="2">
    <citation type="submission" date="2023-06" db="EMBL/GenBank/DDBJ databases">
        <authorList>
            <consortium name="Lawrence Berkeley National Laboratory"/>
            <person name="Haridas S."/>
            <person name="Hensen N."/>
            <person name="Bonometti L."/>
            <person name="Westerberg I."/>
            <person name="Brannstrom I.O."/>
            <person name="Guillou S."/>
            <person name="Cros-Aarteil S."/>
            <person name="Calhoun S."/>
            <person name="Kuo A."/>
            <person name="Mondo S."/>
            <person name="Pangilinan J."/>
            <person name="Riley R."/>
            <person name="Labutti K."/>
            <person name="Andreopoulos B."/>
            <person name="Lipzen A."/>
            <person name="Chen C."/>
            <person name="Yanf M."/>
            <person name="Daum C."/>
            <person name="Ng V."/>
            <person name="Clum A."/>
            <person name="Steindorff A."/>
            <person name="Ohm R."/>
            <person name="Martin F."/>
            <person name="Silar P."/>
            <person name="Natvig D."/>
            <person name="Lalanne C."/>
            <person name="Gautier V."/>
            <person name="Ament-Velasquez S.L."/>
            <person name="Kruys A."/>
            <person name="Hutchinson M.I."/>
            <person name="Powell A.J."/>
            <person name="Barry K."/>
            <person name="Miller A.N."/>
            <person name="Grigoriev I.V."/>
            <person name="Debuchy R."/>
            <person name="Gladieux P."/>
            <person name="Thoren M.H."/>
            <person name="Johannesson H."/>
        </authorList>
    </citation>
    <scope>NUCLEOTIDE SEQUENCE</scope>
    <source>
        <strain evidence="1">CBS 118394</strain>
    </source>
</reference>
<organism evidence="1 2">
    <name type="scientific">Apodospora peruviana</name>
    <dbReference type="NCBI Taxonomy" id="516989"/>
    <lineage>
        <taxon>Eukaryota</taxon>
        <taxon>Fungi</taxon>
        <taxon>Dikarya</taxon>
        <taxon>Ascomycota</taxon>
        <taxon>Pezizomycotina</taxon>
        <taxon>Sordariomycetes</taxon>
        <taxon>Sordariomycetidae</taxon>
        <taxon>Sordariales</taxon>
        <taxon>Lasiosphaeriaceae</taxon>
        <taxon>Apodospora</taxon>
    </lineage>
</organism>
<evidence type="ECO:0000313" key="2">
    <source>
        <dbReference type="Proteomes" id="UP001283341"/>
    </source>
</evidence>
<sequence>MSYHTQFLSSIKSDDFVVLVQEDAYLPDDNDKTSAIIPDNNGWAAPETGDQVVLKLAQRN</sequence>
<comment type="caution">
    <text evidence="1">The sequence shown here is derived from an EMBL/GenBank/DDBJ whole genome shotgun (WGS) entry which is preliminary data.</text>
</comment>
<reference evidence="1" key="1">
    <citation type="journal article" date="2023" name="Mol. Phylogenet. Evol.">
        <title>Genome-scale phylogeny and comparative genomics of the fungal order Sordariales.</title>
        <authorList>
            <person name="Hensen N."/>
            <person name="Bonometti L."/>
            <person name="Westerberg I."/>
            <person name="Brannstrom I.O."/>
            <person name="Guillou S."/>
            <person name="Cros-Aarteil S."/>
            <person name="Calhoun S."/>
            <person name="Haridas S."/>
            <person name="Kuo A."/>
            <person name="Mondo S."/>
            <person name="Pangilinan J."/>
            <person name="Riley R."/>
            <person name="LaButti K."/>
            <person name="Andreopoulos B."/>
            <person name="Lipzen A."/>
            <person name="Chen C."/>
            <person name="Yan M."/>
            <person name="Daum C."/>
            <person name="Ng V."/>
            <person name="Clum A."/>
            <person name="Steindorff A."/>
            <person name="Ohm R.A."/>
            <person name="Martin F."/>
            <person name="Silar P."/>
            <person name="Natvig D.O."/>
            <person name="Lalanne C."/>
            <person name="Gautier V."/>
            <person name="Ament-Velasquez S.L."/>
            <person name="Kruys A."/>
            <person name="Hutchinson M.I."/>
            <person name="Powell A.J."/>
            <person name="Barry K."/>
            <person name="Miller A.N."/>
            <person name="Grigoriev I.V."/>
            <person name="Debuchy R."/>
            <person name="Gladieux P."/>
            <person name="Hiltunen Thoren M."/>
            <person name="Johannesson H."/>
        </authorList>
    </citation>
    <scope>NUCLEOTIDE SEQUENCE</scope>
    <source>
        <strain evidence="1">CBS 118394</strain>
    </source>
</reference>
<dbReference type="AlphaFoldDB" id="A0AAE0IB59"/>
<gene>
    <name evidence="1" type="ORF">B0H66DRAFT_552665</name>
</gene>